<feature type="compositionally biased region" description="Low complexity" evidence="1">
    <location>
        <begin position="1"/>
        <end position="18"/>
    </location>
</feature>
<dbReference type="AlphaFoldDB" id="A0A2J6PYT0"/>
<evidence type="ECO:0000313" key="4">
    <source>
        <dbReference type="Proteomes" id="UP000235672"/>
    </source>
</evidence>
<feature type="compositionally biased region" description="Polar residues" evidence="1">
    <location>
        <begin position="31"/>
        <end position="51"/>
    </location>
</feature>
<keyword evidence="2" id="KW-1133">Transmembrane helix</keyword>
<evidence type="ECO:0000256" key="2">
    <source>
        <dbReference type="SAM" id="Phobius"/>
    </source>
</evidence>
<feature type="compositionally biased region" description="Basic and acidic residues" evidence="1">
    <location>
        <begin position="68"/>
        <end position="85"/>
    </location>
</feature>
<proteinExistence type="predicted"/>
<dbReference type="OrthoDB" id="3797859at2759"/>
<dbReference type="EMBL" id="KZ613490">
    <property type="protein sequence ID" value="PMD19200.1"/>
    <property type="molecule type" value="Genomic_DNA"/>
</dbReference>
<feature type="region of interest" description="Disordered" evidence="1">
    <location>
        <begin position="1"/>
        <end position="94"/>
    </location>
</feature>
<sequence length="598" mass="64778">MATTRPSSRRSSSSNRWSAQFSDVPSPPPSYNSGASRAPSFRSSIHSSDNDSILPVSQPPTVLKKPKPSGEKWPLKPILEDEKPDVPPPPYTSPKRKRRPLFIWLCCFLAVMILAVSIVPPILVIITKSHHGADAGNSTTSTVTSVVRTTLIFESTTIISSTAIVLVTSTSKIPPIVIVATTSSSAPTPTPTPFYLGGFDAIHAESGGTTNQFLFYTDQLGNIKQINGSGYYYDDGYGYGQAYDSNWTPGSPAVIASNASPGSPVQAVLLGSGEVLVFYVNNQSVVQNVVGTLSTVYSEALWADFSSYSWTAGSIASLGLITSKDPFIRICTPDQFTYGDPTPTLYLYYRTSGGGIAKYSWSNVSTPAWQEVPGNELPNIPAYLNLDCQFDSGIESIWSFGSEGTPQQWWRSYVNKTGWTLGASGENTAGFAALNSSILSITAGSSNAFGRSHIFFQDTNNQLVRYDINGRGANSTLANVTKYDSTVTPGTRLATWANGHNCEQDVDVYFQRDNTSQLHYLVFKDLGYYTNGYDLSDGEYYIVTTTSGESVVDPVVTWGNPPPKGSVHIHLSHWAIIIIVVLAIIALIWVCYCCCGRS</sequence>
<keyword evidence="2" id="KW-0472">Membrane</keyword>
<dbReference type="SUPFAM" id="SSF89372">
    <property type="entry name" value="Fucose-specific lectin"/>
    <property type="match status" value="1"/>
</dbReference>
<evidence type="ECO:0000313" key="3">
    <source>
        <dbReference type="EMBL" id="PMD19200.1"/>
    </source>
</evidence>
<organism evidence="3 4">
    <name type="scientific">Hyaloscypha hepaticicola</name>
    <dbReference type="NCBI Taxonomy" id="2082293"/>
    <lineage>
        <taxon>Eukaryota</taxon>
        <taxon>Fungi</taxon>
        <taxon>Dikarya</taxon>
        <taxon>Ascomycota</taxon>
        <taxon>Pezizomycotina</taxon>
        <taxon>Leotiomycetes</taxon>
        <taxon>Helotiales</taxon>
        <taxon>Hyaloscyphaceae</taxon>
        <taxon>Hyaloscypha</taxon>
    </lineage>
</organism>
<protein>
    <recommendedName>
        <fullName evidence="5">Fucose-specific lectin</fullName>
    </recommendedName>
</protein>
<evidence type="ECO:0008006" key="5">
    <source>
        <dbReference type="Google" id="ProtNLM"/>
    </source>
</evidence>
<name>A0A2J6PYT0_9HELO</name>
<feature type="transmembrane region" description="Helical" evidence="2">
    <location>
        <begin position="101"/>
        <end position="123"/>
    </location>
</feature>
<keyword evidence="2" id="KW-0812">Transmembrane</keyword>
<gene>
    <name evidence="3" type="ORF">NA56DRAFT_705778</name>
</gene>
<evidence type="ECO:0000256" key="1">
    <source>
        <dbReference type="SAM" id="MobiDB-lite"/>
    </source>
</evidence>
<dbReference type="Proteomes" id="UP000235672">
    <property type="component" value="Unassembled WGS sequence"/>
</dbReference>
<accession>A0A2J6PYT0</accession>
<dbReference type="Gene3D" id="2.120.10.70">
    <property type="entry name" value="Fucose-specific lectin"/>
    <property type="match status" value="1"/>
</dbReference>
<reference evidence="3 4" key="1">
    <citation type="submission" date="2016-05" db="EMBL/GenBank/DDBJ databases">
        <title>A degradative enzymes factory behind the ericoid mycorrhizal symbiosis.</title>
        <authorList>
            <consortium name="DOE Joint Genome Institute"/>
            <person name="Martino E."/>
            <person name="Morin E."/>
            <person name="Grelet G."/>
            <person name="Kuo A."/>
            <person name="Kohler A."/>
            <person name="Daghino S."/>
            <person name="Barry K."/>
            <person name="Choi C."/>
            <person name="Cichocki N."/>
            <person name="Clum A."/>
            <person name="Copeland A."/>
            <person name="Hainaut M."/>
            <person name="Haridas S."/>
            <person name="Labutti K."/>
            <person name="Lindquist E."/>
            <person name="Lipzen A."/>
            <person name="Khouja H.-R."/>
            <person name="Murat C."/>
            <person name="Ohm R."/>
            <person name="Olson A."/>
            <person name="Spatafora J."/>
            <person name="Veneault-Fourrey C."/>
            <person name="Henrissat B."/>
            <person name="Grigoriev I."/>
            <person name="Martin F."/>
            <person name="Perotto S."/>
        </authorList>
    </citation>
    <scope>NUCLEOTIDE SEQUENCE [LARGE SCALE GENOMIC DNA]</scope>
    <source>
        <strain evidence="3 4">UAMH 7357</strain>
    </source>
</reference>
<keyword evidence="4" id="KW-1185">Reference proteome</keyword>
<feature type="transmembrane region" description="Helical" evidence="2">
    <location>
        <begin position="571"/>
        <end position="595"/>
    </location>
</feature>